<evidence type="ECO:0000313" key="4">
    <source>
        <dbReference type="Proteomes" id="UP000284219"/>
    </source>
</evidence>
<dbReference type="InterPro" id="IPR027417">
    <property type="entry name" value="P-loop_NTPase"/>
</dbReference>
<gene>
    <name evidence="3" type="ORF">BEP19_04620</name>
</gene>
<dbReference type="Proteomes" id="UP000284219">
    <property type="component" value="Unassembled WGS sequence"/>
</dbReference>
<keyword evidence="3" id="KW-0808">Transferase</keyword>
<dbReference type="NCBIfam" id="TIGR00750">
    <property type="entry name" value="lao"/>
    <property type="match status" value="1"/>
</dbReference>
<comment type="similarity">
    <text evidence="1">Belongs to the SIMIBI class G3E GTPase family. ArgK/MeaB subfamily.</text>
</comment>
<dbReference type="Gene3D" id="1.10.287.130">
    <property type="match status" value="1"/>
</dbReference>
<dbReference type="GO" id="GO:0005525">
    <property type="term" value="F:GTP binding"/>
    <property type="evidence" value="ECO:0007669"/>
    <property type="project" value="InterPro"/>
</dbReference>
<name>A0A419SM11_9BACL</name>
<reference evidence="3 4" key="1">
    <citation type="submission" date="2016-08" db="EMBL/GenBank/DDBJ databases">
        <title>Novel Firmicute Genomes.</title>
        <authorList>
            <person name="Poppleton D.I."/>
            <person name="Gribaldo S."/>
        </authorList>
    </citation>
    <scope>NUCLEOTIDE SEQUENCE [LARGE SCALE GENOMIC DNA]</scope>
    <source>
        <strain evidence="3 4">RAOx-1</strain>
    </source>
</reference>
<dbReference type="RefSeq" id="WP_120188929.1">
    <property type="nucleotide sequence ID" value="NZ_MCHY01000007.1"/>
</dbReference>
<dbReference type="InterPro" id="IPR005129">
    <property type="entry name" value="GTPase_ArgK"/>
</dbReference>
<dbReference type="SUPFAM" id="SSF52540">
    <property type="entry name" value="P-loop containing nucleoside triphosphate hydrolases"/>
    <property type="match status" value="1"/>
</dbReference>
<dbReference type="OrthoDB" id="9778292at2"/>
<keyword evidence="4" id="KW-1185">Reference proteome</keyword>
<dbReference type="GO" id="GO:0005737">
    <property type="term" value="C:cytoplasm"/>
    <property type="evidence" value="ECO:0007669"/>
    <property type="project" value="TreeGrafter"/>
</dbReference>
<feature type="region of interest" description="Disordered" evidence="2">
    <location>
        <begin position="1"/>
        <end position="21"/>
    </location>
</feature>
<dbReference type="Gene3D" id="3.40.50.300">
    <property type="entry name" value="P-loop containing nucleotide triphosphate hydrolases"/>
    <property type="match status" value="1"/>
</dbReference>
<dbReference type="CDD" id="cd03114">
    <property type="entry name" value="MMAA-like"/>
    <property type="match status" value="1"/>
</dbReference>
<dbReference type="Pfam" id="PF03308">
    <property type="entry name" value="MeaB"/>
    <property type="match status" value="1"/>
</dbReference>
<sequence length="354" mass="39145">MKNENQNQTPPLFRKKRMPSRTSDEFVKGVLQQNRTMLAQTITLIESGSPADVLLAQDVLRQLLPYTGKSIRIGVTGPPGAGKSTLIETLGTYLCGCGFKIAALSIDPSSPRAKGSILGDKTRMEKLARHPQAFIRPSPSKGALGGVARKTREAMLVCEAAGYDVIIVETVGVGQSETAVRAMVDFFLLLQMIDAGDELQGIKKGVIELADAILIHKADGKNRQAARQLQVAFNQWLHLIQPATTGWQTKAYTGSSLCNEGIRELWDVIRDFKRETLRTGTFERRRADQAIDWMQTTIKEELQARFYANRKVQEAWPAIEAAVGSGSLPVRQAVSELLDLFLSSHRDKRDVEEK</sequence>
<evidence type="ECO:0000256" key="1">
    <source>
        <dbReference type="ARBA" id="ARBA00009625"/>
    </source>
</evidence>
<evidence type="ECO:0000313" key="3">
    <source>
        <dbReference type="EMBL" id="RKD25107.1"/>
    </source>
</evidence>
<dbReference type="GO" id="GO:0003924">
    <property type="term" value="F:GTPase activity"/>
    <property type="evidence" value="ECO:0007669"/>
    <property type="project" value="InterPro"/>
</dbReference>
<dbReference type="AlphaFoldDB" id="A0A419SM11"/>
<proteinExistence type="inferred from homology"/>
<dbReference type="NCBIfam" id="NF006958">
    <property type="entry name" value="PRK09435.1"/>
    <property type="match status" value="1"/>
</dbReference>
<dbReference type="PANTHER" id="PTHR23408">
    <property type="entry name" value="METHYLMALONYL-COA MUTASE"/>
    <property type="match status" value="1"/>
</dbReference>
<dbReference type="PANTHER" id="PTHR23408:SF3">
    <property type="entry name" value="METHYLMALONIC ACIDURIA TYPE A PROTEIN, MITOCHONDRIAL"/>
    <property type="match status" value="1"/>
</dbReference>
<evidence type="ECO:0000256" key="2">
    <source>
        <dbReference type="SAM" id="MobiDB-lite"/>
    </source>
</evidence>
<dbReference type="EMBL" id="MCHY01000007">
    <property type="protein sequence ID" value="RKD25107.1"/>
    <property type="molecule type" value="Genomic_DNA"/>
</dbReference>
<comment type="caution">
    <text evidence="3">The sequence shown here is derived from an EMBL/GenBank/DDBJ whole genome shotgun (WGS) entry which is preliminary data.</text>
</comment>
<keyword evidence="3" id="KW-0418">Kinase</keyword>
<dbReference type="Gene3D" id="1.20.5.170">
    <property type="match status" value="1"/>
</dbReference>
<feature type="compositionally biased region" description="Polar residues" evidence="2">
    <location>
        <begin position="1"/>
        <end position="10"/>
    </location>
</feature>
<organism evidence="3 4">
    <name type="scientific">Ammoniphilus oxalaticus</name>
    <dbReference type="NCBI Taxonomy" id="66863"/>
    <lineage>
        <taxon>Bacteria</taxon>
        <taxon>Bacillati</taxon>
        <taxon>Bacillota</taxon>
        <taxon>Bacilli</taxon>
        <taxon>Bacillales</taxon>
        <taxon>Paenibacillaceae</taxon>
        <taxon>Aneurinibacillus group</taxon>
        <taxon>Ammoniphilus</taxon>
    </lineage>
</organism>
<dbReference type="GO" id="GO:0016301">
    <property type="term" value="F:kinase activity"/>
    <property type="evidence" value="ECO:0007669"/>
    <property type="project" value="UniProtKB-KW"/>
</dbReference>
<accession>A0A419SM11</accession>
<protein>
    <submittedName>
        <fullName evidence="3">ATPase/protein kinase</fullName>
    </submittedName>
</protein>